<dbReference type="Proteomes" id="UP000800096">
    <property type="component" value="Unassembled WGS sequence"/>
</dbReference>
<dbReference type="InterPro" id="IPR038883">
    <property type="entry name" value="AN11006-like"/>
</dbReference>
<dbReference type="EMBL" id="ML979133">
    <property type="protein sequence ID" value="KAF1919392.1"/>
    <property type="molecule type" value="Genomic_DNA"/>
</dbReference>
<organism evidence="1 2">
    <name type="scientific">Ampelomyces quisqualis</name>
    <name type="common">Powdery mildew agent</name>
    <dbReference type="NCBI Taxonomy" id="50730"/>
    <lineage>
        <taxon>Eukaryota</taxon>
        <taxon>Fungi</taxon>
        <taxon>Dikarya</taxon>
        <taxon>Ascomycota</taxon>
        <taxon>Pezizomycotina</taxon>
        <taxon>Dothideomycetes</taxon>
        <taxon>Pleosporomycetidae</taxon>
        <taxon>Pleosporales</taxon>
        <taxon>Pleosporineae</taxon>
        <taxon>Phaeosphaeriaceae</taxon>
        <taxon>Ampelomyces</taxon>
    </lineage>
</organism>
<gene>
    <name evidence="1" type="ORF">BDU57DRAFT_140034</name>
</gene>
<reference evidence="1" key="1">
    <citation type="journal article" date="2020" name="Stud. Mycol.">
        <title>101 Dothideomycetes genomes: a test case for predicting lifestyles and emergence of pathogens.</title>
        <authorList>
            <person name="Haridas S."/>
            <person name="Albert R."/>
            <person name="Binder M."/>
            <person name="Bloem J."/>
            <person name="Labutti K."/>
            <person name="Salamov A."/>
            <person name="Andreopoulos B."/>
            <person name="Baker S."/>
            <person name="Barry K."/>
            <person name="Bills G."/>
            <person name="Bluhm B."/>
            <person name="Cannon C."/>
            <person name="Castanera R."/>
            <person name="Culley D."/>
            <person name="Daum C."/>
            <person name="Ezra D."/>
            <person name="Gonzalez J."/>
            <person name="Henrissat B."/>
            <person name="Kuo A."/>
            <person name="Liang C."/>
            <person name="Lipzen A."/>
            <person name="Lutzoni F."/>
            <person name="Magnuson J."/>
            <person name="Mondo S."/>
            <person name="Nolan M."/>
            <person name="Ohm R."/>
            <person name="Pangilinan J."/>
            <person name="Park H.-J."/>
            <person name="Ramirez L."/>
            <person name="Alfaro M."/>
            <person name="Sun H."/>
            <person name="Tritt A."/>
            <person name="Yoshinaga Y."/>
            <person name="Zwiers L.-H."/>
            <person name="Turgeon B."/>
            <person name="Goodwin S."/>
            <person name="Spatafora J."/>
            <person name="Crous P."/>
            <person name="Grigoriev I."/>
        </authorList>
    </citation>
    <scope>NUCLEOTIDE SEQUENCE</scope>
    <source>
        <strain evidence="1">HMLAC05119</strain>
    </source>
</reference>
<name>A0A6A5QVF1_AMPQU</name>
<protein>
    <submittedName>
        <fullName evidence="1">Uncharacterized protein</fullName>
    </submittedName>
</protein>
<dbReference type="OrthoDB" id="5372935at2759"/>
<sequence>MELFRPRPSSIPRHYGQMPAQERFSVTDAAQLKLALQALDDKLQPGVDVAILRNACKSRPFHEEIYVDGSEDFFLVVKSIARPDLIPHVCIDAYATLQQGRYPHNHYKVSDLRKGVDPTFSEVRRLLRKIDPLCGTKLDASFRALEDRVKPFPFLKLSAELALHVYSYLLPREPHIALMYQPTREHKPPRIRLDIMRANRQIHDEVRKYFYENRILFMLAARDKDSLMLSNEYISRYYETLAVMNPQTRMLFNRLEVMVGHLTHQVFRPRQYQLVPSVADPMRHVIQLLPKLSTVVIAMGPTPLRPIKAVVSVATQRNDTLEWLLDHIPQHMEILWEQTTVPTPSDKWDDSGLWNMMRERGSFLHGTSTTARLEARRHKLGSSTTDIIALNSP</sequence>
<evidence type="ECO:0000313" key="2">
    <source>
        <dbReference type="Proteomes" id="UP000800096"/>
    </source>
</evidence>
<proteinExistence type="predicted"/>
<keyword evidence="2" id="KW-1185">Reference proteome</keyword>
<dbReference type="AlphaFoldDB" id="A0A6A5QVF1"/>
<dbReference type="PANTHER" id="PTHR42085">
    <property type="entry name" value="F-BOX DOMAIN-CONTAINING PROTEIN"/>
    <property type="match status" value="1"/>
</dbReference>
<evidence type="ECO:0000313" key="1">
    <source>
        <dbReference type="EMBL" id="KAF1919392.1"/>
    </source>
</evidence>
<dbReference type="PANTHER" id="PTHR42085:SF1">
    <property type="entry name" value="F-BOX DOMAIN-CONTAINING PROTEIN"/>
    <property type="match status" value="1"/>
</dbReference>
<accession>A0A6A5QVF1</accession>